<keyword evidence="1" id="KW-1133">Transmembrane helix</keyword>
<dbReference type="SUPFAM" id="SSF52799">
    <property type="entry name" value="(Phosphotyrosine protein) phosphatases II"/>
    <property type="match status" value="2"/>
</dbReference>
<dbReference type="InterPro" id="IPR000242">
    <property type="entry name" value="PTP_cat"/>
</dbReference>
<gene>
    <name evidence="3" type="ORF">MAR_032574</name>
</gene>
<dbReference type="Proteomes" id="UP001164746">
    <property type="component" value="Chromosome 10"/>
</dbReference>
<dbReference type="InterPro" id="IPR029021">
    <property type="entry name" value="Prot-tyrosine_phosphatase-like"/>
</dbReference>
<name>A0ABY7F7N6_MYAAR</name>
<sequence>MSATKIVSRMVMEQDVHQKVENAFMVAHLATQQLFVLKTFGGSPAAAIGGGVAGGVILIIAIIGVIAFLLLKKRRAGNSYKETTTLKTDQNEEQHVDSSAVYATVTKNNDEDAIAREIAIRFEENGRVYYNNANEVNKTKVKVEELPTYVTAKTKSSYEDEFEKGKCDQYWPNVGSSARYGNVNVTCLSEDEYAEFTRRTFHISQEQYQFLHRALVHSLTLDCNPVKGESYQQFLDSLNDGDRAKLFQSVGSYFPADNPVLKKGAFNVKSLRQDGTIFYTNRTLMLEATGQNKETVMRSIPHLAFTAWDSSKNTPRSATEFLDFINYVEEASRTSASRGPILIHCISIVPGLVMLVPVVFTVSDKGGLDSS</sequence>
<keyword evidence="4" id="KW-1185">Reference proteome</keyword>
<organism evidence="3 4">
    <name type="scientific">Mya arenaria</name>
    <name type="common">Soft-shell clam</name>
    <dbReference type="NCBI Taxonomy" id="6604"/>
    <lineage>
        <taxon>Eukaryota</taxon>
        <taxon>Metazoa</taxon>
        <taxon>Spiralia</taxon>
        <taxon>Lophotrochozoa</taxon>
        <taxon>Mollusca</taxon>
        <taxon>Bivalvia</taxon>
        <taxon>Autobranchia</taxon>
        <taxon>Heteroconchia</taxon>
        <taxon>Euheterodonta</taxon>
        <taxon>Imparidentia</taxon>
        <taxon>Neoheterodontei</taxon>
        <taxon>Myida</taxon>
        <taxon>Myoidea</taxon>
        <taxon>Myidae</taxon>
        <taxon>Mya</taxon>
    </lineage>
</organism>
<evidence type="ECO:0000313" key="4">
    <source>
        <dbReference type="Proteomes" id="UP001164746"/>
    </source>
</evidence>
<dbReference type="PANTHER" id="PTHR19134">
    <property type="entry name" value="RECEPTOR-TYPE TYROSINE-PROTEIN PHOSPHATASE"/>
    <property type="match status" value="1"/>
</dbReference>
<feature type="transmembrane region" description="Helical" evidence="1">
    <location>
        <begin position="341"/>
        <end position="362"/>
    </location>
</feature>
<dbReference type="PROSITE" id="PS50055">
    <property type="entry name" value="TYR_PHOSPHATASE_PTP"/>
    <property type="match status" value="1"/>
</dbReference>
<evidence type="ECO:0000256" key="1">
    <source>
        <dbReference type="SAM" id="Phobius"/>
    </source>
</evidence>
<reference evidence="3" key="1">
    <citation type="submission" date="2022-11" db="EMBL/GenBank/DDBJ databases">
        <title>Centuries of genome instability and evolution in soft-shell clam transmissible cancer (bioRxiv).</title>
        <authorList>
            <person name="Hart S.F.M."/>
            <person name="Yonemitsu M.A."/>
            <person name="Giersch R.M."/>
            <person name="Beal B.F."/>
            <person name="Arriagada G."/>
            <person name="Davis B.W."/>
            <person name="Ostrander E.A."/>
            <person name="Goff S.P."/>
            <person name="Metzger M.J."/>
        </authorList>
    </citation>
    <scope>NUCLEOTIDE SEQUENCE</scope>
    <source>
        <strain evidence="3">MELC-2E11</strain>
        <tissue evidence="3">Siphon/mantle</tissue>
    </source>
</reference>
<keyword evidence="1" id="KW-0472">Membrane</keyword>
<protein>
    <recommendedName>
        <fullName evidence="2">Tyrosine-protein phosphatase domain-containing protein</fullName>
    </recommendedName>
</protein>
<dbReference type="InterPro" id="IPR050348">
    <property type="entry name" value="Protein-Tyr_Phosphatase"/>
</dbReference>
<dbReference type="Pfam" id="PF00102">
    <property type="entry name" value="Y_phosphatase"/>
    <property type="match status" value="2"/>
</dbReference>
<proteinExistence type="predicted"/>
<feature type="domain" description="Tyrosine-protein phosphatase" evidence="2">
    <location>
        <begin position="163"/>
        <end position="351"/>
    </location>
</feature>
<dbReference type="EMBL" id="CP111021">
    <property type="protein sequence ID" value="WAR17980.1"/>
    <property type="molecule type" value="Genomic_DNA"/>
</dbReference>
<dbReference type="Gene3D" id="3.90.190.10">
    <property type="entry name" value="Protein tyrosine phosphatase superfamily"/>
    <property type="match status" value="2"/>
</dbReference>
<evidence type="ECO:0000259" key="2">
    <source>
        <dbReference type="PROSITE" id="PS50055"/>
    </source>
</evidence>
<accession>A0ABY7F7N6</accession>
<keyword evidence="1" id="KW-0812">Transmembrane</keyword>
<dbReference type="PANTHER" id="PTHR19134:SF449">
    <property type="entry name" value="TYROSINE-PROTEIN PHOSPHATASE 1"/>
    <property type="match status" value="1"/>
</dbReference>
<feature type="transmembrane region" description="Helical" evidence="1">
    <location>
        <begin position="45"/>
        <end position="71"/>
    </location>
</feature>
<evidence type="ECO:0000313" key="3">
    <source>
        <dbReference type="EMBL" id="WAR17980.1"/>
    </source>
</evidence>